<gene>
    <name evidence="1" type="ORF">Hypma_014094</name>
</gene>
<dbReference type="InParanoid" id="A0A369KG26"/>
<dbReference type="AlphaFoldDB" id="A0A369KG26"/>
<sequence>MSTESSDRVVASFNALTLNPPQSSSDTKEAEAAKASLIAQIQLNPRDTPFSSIAAMPEAARTSSRYYFYGWPIHFAPFISLASKSGHRPQEFRDEYTMLDGLLYIRRESGYKWAHLTAGVIDNEADLGYALSGESPFSGEKTTYMITVFTNSWALADRIPTGPQMLRLAEIFEYRVPRWYKDARPRSDFSLYCMM</sequence>
<evidence type="ECO:0000313" key="2">
    <source>
        <dbReference type="Proteomes" id="UP000076154"/>
    </source>
</evidence>
<organism evidence="1 2">
    <name type="scientific">Hypsizygus marmoreus</name>
    <name type="common">White beech mushroom</name>
    <name type="synonym">Agaricus marmoreus</name>
    <dbReference type="NCBI Taxonomy" id="39966"/>
    <lineage>
        <taxon>Eukaryota</taxon>
        <taxon>Fungi</taxon>
        <taxon>Dikarya</taxon>
        <taxon>Basidiomycota</taxon>
        <taxon>Agaricomycotina</taxon>
        <taxon>Agaricomycetes</taxon>
        <taxon>Agaricomycetidae</taxon>
        <taxon>Agaricales</taxon>
        <taxon>Tricholomatineae</taxon>
        <taxon>Lyophyllaceae</taxon>
        <taxon>Hypsizygus</taxon>
    </lineage>
</organism>
<dbReference type="Proteomes" id="UP000076154">
    <property type="component" value="Unassembled WGS sequence"/>
</dbReference>
<reference evidence="1" key="1">
    <citation type="submission" date="2018-04" db="EMBL/GenBank/DDBJ databases">
        <title>Whole genome sequencing of Hypsizygus marmoreus.</title>
        <authorList>
            <person name="Choi I.-G."/>
            <person name="Min B."/>
            <person name="Kim J.-G."/>
            <person name="Kim S."/>
            <person name="Oh Y.-L."/>
            <person name="Kong W.-S."/>
            <person name="Park H."/>
            <person name="Jeong J."/>
            <person name="Song E.-S."/>
        </authorList>
    </citation>
    <scope>NUCLEOTIDE SEQUENCE [LARGE SCALE GENOMIC DNA]</scope>
    <source>
        <strain evidence="1">51987-8</strain>
    </source>
</reference>
<evidence type="ECO:0000313" key="1">
    <source>
        <dbReference type="EMBL" id="RDB29856.1"/>
    </source>
</evidence>
<protein>
    <submittedName>
        <fullName evidence="1">Uncharacterized protein</fullName>
    </submittedName>
</protein>
<proteinExistence type="predicted"/>
<accession>A0A369KG26</accession>
<dbReference type="EMBL" id="LUEZ02000009">
    <property type="protein sequence ID" value="RDB29856.1"/>
    <property type="molecule type" value="Genomic_DNA"/>
</dbReference>
<comment type="caution">
    <text evidence="1">The sequence shown here is derived from an EMBL/GenBank/DDBJ whole genome shotgun (WGS) entry which is preliminary data.</text>
</comment>
<dbReference type="OrthoDB" id="2609391at2759"/>
<keyword evidence="2" id="KW-1185">Reference proteome</keyword>
<name>A0A369KG26_HYPMA</name>